<comment type="caution">
    <text evidence="2">The sequence shown here is derived from an EMBL/GenBank/DDBJ whole genome shotgun (WGS) entry which is preliminary data.</text>
</comment>
<sequence>MHQNHKGNPKNGKYITVAGHGGNSKSYKLRDWQKAMDIDWMTKDELTEAVPPIYAEFLGKQLIEYIESLRLSSPLLKY</sequence>
<evidence type="ECO:0000256" key="1">
    <source>
        <dbReference type="SAM" id="MobiDB-lite"/>
    </source>
</evidence>
<accession>X1N0L2</accession>
<evidence type="ECO:0000313" key="2">
    <source>
        <dbReference type="EMBL" id="GAI23806.1"/>
    </source>
</evidence>
<protein>
    <submittedName>
        <fullName evidence="2">Uncharacterized protein</fullName>
    </submittedName>
</protein>
<gene>
    <name evidence="2" type="ORF">S06H3_31724</name>
</gene>
<organism evidence="2">
    <name type="scientific">marine sediment metagenome</name>
    <dbReference type="NCBI Taxonomy" id="412755"/>
    <lineage>
        <taxon>unclassified sequences</taxon>
        <taxon>metagenomes</taxon>
        <taxon>ecological metagenomes</taxon>
    </lineage>
</organism>
<reference evidence="2" key="1">
    <citation type="journal article" date="2014" name="Front. Microbiol.">
        <title>High frequency of phylogenetically diverse reductive dehalogenase-homologous genes in deep subseafloor sedimentary metagenomes.</title>
        <authorList>
            <person name="Kawai M."/>
            <person name="Futagami T."/>
            <person name="Toyoda A."/>
            <person name="Takaki Y."/>
            <person name="Nishi S."/>
            <person name="Hori S."/>
            <person name="Arai W."/>
            <person name="Tsubouchi T."/>
            <person name="Morono Y."/>
            <person name="Uchiyama I."/>
            <person name="Ito T."/>
            <person name="Fujiyama A."/>
            <person name="Inagaki F."/>
            <person name="Takami H."/>
        </authorList>
    </citation>
    <scope>NUCLEOTIDE SEQUENCE</scope>
    <source>
        <strain evidence="2">Expedition CK06-06</strain>
    </source>
</reference>
<feature type="region of interest" description="Disordered" evidence="1">
    <location>
        <begin position="1"/>
        <end position="23"/>
    </location>
</feature>
<name>X1N0L2_9ZZZZ</name>
<proteinExistence type="predicted"/>
<feature type="non-terminal residue" evidence="2">
    <location>
        <position position="78"/>
    </location>
</feature>
<dbReference type="AlphaFoldDB" id="X1N0L2"/>
<dbReference type="EMBL" id="BARV01018801">
    <property type="protein sequence ID" value="GAI23806.1"/>
    <property type="molecule type" value="Genomic_DNA"/>
</dbReference>